<feature type="domain" description="No apical meristem-associated C-terminal" evidence="2">
    <location>
        <begin position="18"/>
        <end position="175"/>
    </location>
</feature>
<organism evidence="3 4">
    <name type="scientific">Iris pallida</name>
    <name type="common">Sweet iris</name>
    <dbReference type="NCBI Taxonomy" id="29817"/>
    <lineage>
        <taxon>Eukaryota</taxon>
        <taxon>Viridiplantae</taxon>
        <taxon>Streptophyta</taxon>
        <taxon>Embryophyta</taxon>
        <taxon>Tracheophyta</taxon>
        <taxon>Spermatophyta</taxon>
        <taxon>Magnoliopsida</taxon>
        <taxon>Liliopsida</taxon>
        <taxon>Asparagales</taxon>
        <taxon>Iridaceae</taxon>
        <taxon>Iridoideae</taxon>
        <taxon>Irideae</taxon>
        <taxon>Iris</taxon>
    </lineage>
</organism>
<dbReference type="PANTHER" id="PTHR45224">
    <property type="entry name" value="OS01G0527900 PROTEIN-RELATED"/>
    <property type="match status" value="1"/>
</dbReference>
<evidence type="ECO:0000256" key="1">
    <source>
        <dbReference type="SAM" id="MobiDB-lite"/>
    </source>
</evidence>
<dbReference type="Pfam" id="PF14303">
    <property type="entry name" value="NAM-associated"/>
    <property type="match status" value="1"/>
</dbReference>
<feature type="region of interest" description="Disordered" evidence="1">
    <location>
        <begin position="111"/>
        <end position="149"/>
    </location>
</feature>
<comment type="caution">
    <text evidence="3">The sequence shown here is derived from an EMBL/GenBank/DDBJ whole genome shotgun (WGS) entry which is preliminary data.</text>
</comment>
<dbReference type="AlphaFoldDB" id="A0AAX6GLX1"/>
<protein>
    <submittedName>
        <fullName evidence="3">Glutathione S-transferase T3-like</fullName>
    </submittedName>
</protein>
<dbReference type="Proteomes" id="UP001140949">
    <property type="component" value="Unassembled WGS sequence"/>
</dbReference>
<proteinExistence type="predicted"/>
<evidence type="ECO:0000259" key="2">
    <source>
        <dbReference type="Pfam" id="PF14303"/>
    </source>
</evidence>
<name>A0AAX6GLX1_IRIPA</name>
<feature type="compositionally biased region" description="Low complexity" evidence="1">
    <location>
        <begin position="136"/>
        <end position="149"/>
    </location>
</feature>
<evidence type="ECO:0000313" key="3">
    <source>
        <dbReference type="EMBL" id="KAJ6829690.1"/>
    </source>
</evidence>
<dbReference type="PANTHER" id="PTHR45224:SF16">
    <property type="entry name" value="OS01G0527900 PROTEIN"/>
    <property type="match status" value="1"/>
</dbReference>
<reference evidence="3" key="1">
    <citation type="journal article" date="2023" name="GigaByte">
        <title>Genome assembly of the bearded iris, Iris pallida Lam.</title>
        <authorList>
            <person name="Bruccoleri R.E."/>
            <person name="Oakeley E.J."/>
            <person name="Faust A.M.E."/>
            <person name="Altorfer M."/>
            <person name="Dessus-Babus S."/>
            <person name="Burckhardt D."/>
            <person name="Oertli M."/>
            <person name="Naumann U."/>
            <person name="Petersen F."/>
            <person name="Wong J."/>
        </authorList>
    </citation>
    <scope>NUCLEOTIDE SEQUENCE</scope>
    <source>
        <strain evidence="3">GSM-AAB239-AS_SAM_17_03QT</strain>
    </source>
</reference>
<keyword evidence="4" id="KW-1185">Reference proteome</keyword>
<sequence length="188" mass="21131">MNDEWGACMVVFKEDHERDFKFLHCWEELRHCTKWHSSTDEKETRDVSRQGRVGKSRASNRNINRQGPGGTIFDSCSPGLESINDSCNNPNINAADSTLGTPFNVDENPPISFHYDAPIQRPLGQKSAKEKRRRSGAGISEASSAASERLTATVYAWRESLESRFESLKQTAEEQAFHAIKNAKLESV</sequence>
<dbReference type="EMBL" id="JANAVB010018199">
    <property type="protein sequence ID" value="KAJ6829690.1"/>
    <property type="molecule type" value="Genomic_DNA"/>
</dbReference>
<evidence type="ECO:0000313" key="4">
    <source>
        <dbReference type="Proteomes" id="UP001140949"/>
    </source>
</evidence>
<feature type="compositionally biased region" description="Basic and acidic residues" evidence="1">
    <location>
        <begin position="37"/>
        <end position="49"/>
    </location>
</feature>
<accession>A0AAX6GLX1</accession>
<dbReference type="InterPro" id="IPR029466">
    <property type="entry name" value="NAM-associated_C"/>
</dbReference>
<feature type="region of interest" description="Disordered" evidence="1">
    <location>
        <begin position="37"/>
        <end position="75"/>
    </location>
</feature>
<reference evidence="3" key="2">
    <citation type="submission" date="2023-04" db="EMBL/GenBank/DDBJ databases">
        <authorList>
            <person name="Bruccoleri R.E."/>
            <person name="Oakeley E.J."/>
            <person name="Faust A.-M."/>
            <person name="Dessus-Babus S."/>
            <person name="Altorfer M."/>
            <person name="Burckhardt D."/>
            <person name="Oertli M."/>
            <person name="Naumann U."/>
            <person name="Petersen F."/>
            <person name="Wong J."/>
        </authorList>
    </citation>
    <scope>NUCLEOTIDE SEQUENCE</scope>
    <source>
        <strain evidence="3">GSM-AAB239-AS_SAM_17_03QT</strain>
        <tissue evidence="3">Leaf</tissue>
    </source>
</reference>
<gene>
    <name evidence="3" type="ORF">M6B38_356670</name>
</gene>